<dbReference type="InParanoid" id="A0A0G4FCT4"/>
<feature type="region of interest" description="Disordered" evidence="1">
    <location>
        <begin position="143"/>
        <end position="197"/>
    </location>
</feature>
<dbReference type="Proteomes" id="UP000041254">
    <property type="component" value="Unassembled WGS sequence"/>
</dbReference>
<dbReference type="EMBL" id="CDMY01000405">
    <property type="protein sequence ID" value="CEM10722.1"/>
    <property type="molecule type" value="Genomic_DNA"/>
</dbReference>
<evidence type="ECO:0000313" key="2">
    <source>
        <dbReference type="EMBL" id="CEM10722.1"/>
    </source>
</evidence>
<feature type="compositionally biased region" description="Gly residues" evidence="1">
    <location>
        <begin position="149"/>
        <end position="160"/>
    </location>
</feature>
<organism evidence="2 3">
    <name type="scientific">Vitrella brassicaformis (strain CCMP3155)</name>
    <dbReference type="NCBI Taxonomy" id="1169540"/>
    <lineage>
        <taxon>Eukaryota</taxon>
        <taxon>Sar</taxon>
        <taxon>Alveolata</taxon>
        <taxon>Colpodellida</taxon>
        <taxon>Vitrellaceae</taxon>
        <taxon>Vitrella</taxon>
    </lineage>
</organism>
<dbReference type="VEuPathDB" id="CryptoDB:Vbra_14988"/>
<protein>
    <submittedName>
        <fullName evidence="2">Uncharacterized protein</fullName>
    </submittedName>
</protein>
<evidence type="ECO:0000313" key="3">
    <source>
        <dbReference type="Proteomes" id="UP000041254"/>
    </source>
</evidence>
<proteinExistence type="predicted"/>
<accession>A0A0G4FCT4</accession>
<dbReference type="AlphaFoldDB" id="A0A0G4FCT4"/>
<reference evidence="2 3" key="1">
    <citation type="submission" date="2014-11" db="EMBL/GenBank/DDBJ databases">
        <authorList>
            <person name="Zhu J."/>
            <person name="Qi W."/>
            <person name="Song R."/>
        </authorList>
    </citation>
    <scope>NUCLEOTIDE SEQUENCE [LARGE SCALE GENOMIC DNA]</scope>
</reference>
<evidence type="ECO:0000256" key="1">
    <source>
        <dbReference type="SAM" id="MobiDB-lite"/>
    </source>
</evidence>
<dbReference type="PhylomeDB" id="A0A0G4FCT4"/>
<name>A0A0G4FCT4_VITBC</name>
<keyword evidence="3" id="KW-1185">Reference proteome</keyword>
<gene>
    <name evidence="2" type="ORF">Vbra_14988</name>
</gene>
<sequence length="197" mass="20999">MDEDVIEASFSSFLMHTITMRIEGVSGSRESEPDMIDAGVMARLDRSVHRPFVRGASAVMALEYPANVYHRYAVLTPLDHPFAAVFGVREKSLDDQEVEVVMVTTEPPACVADDKLLLAQTQPQTFSLLSRWLGLIIGLDDDDDTSSSPGGGAAEGGGGNVSTHDHSSASHDTDTEDDDTSAIANTEDAAMAVAEEG</sequence>
<feature type="compositionally biased region" description="Basic and acidic residues" evidence="1">
    <location>
        <begin position="163"/>
        <end position="173"/>
    </location>
</feature>